<evidence type="ECO:0000259" key="2">
    <source>
        <dbReference type="Pfam" id="PF02746"/>
    </source>
</evidence>
<dbReference type="PANTHER" id="PTHR48080">
    <property type="entry name" value="D-GALACTONATE DEHYDRATASE-RELATED"/>
    <property type="match status" value="1"/>
</dbReference>
<dbReference type="PANTHER" id="PTHR48080:SF2">
    <property type="entry name" value="D-GALACTONATE DEHYDRATASE"/>
    <property type="match status" value="1"/>
</dbReference>
<evidence type="ECO:0000313" key="3">
    <source>
        <dbReference type="EMBL" id="STD24419.1"/>
    </source>
</evidence>
<accession>A0A376FHC7</accession>
<organism evidence="3 4">
    <name type="scientific">Enterobacter asburiae</name>
    <dbReference type="NCBI Taxonomy" id="61645"/>
    <lineage>
        <taxon>Bacteria</taxon>
        <taxon>Pseudomonadati</taxon>
        <taxon>Pseudomonadota</taxon>
        <taxon>Gammaproteobacteria</taxon>
        <taxon>Enterobacterales</taxon>
        <taxon>Enterobacteriaceae</taxon>
        <taxon>Enterobacter</taxon>
        <taxon>Enterobacter cloacae complex</taxon>
    </lineage>
</organism>
<keyword evidence="1 3" id="KW-0456">Lyase</keyword>
<dbReference type="GO" id="GO:0008869">
    <property type="term" value="F:galactonate dehydratase activity"/>
    <property type="evidence" value="ECO:0007669"/>
    <property type="project" value="UniProtKB-EC"/>
</dbReference>
<dbReference type="SUPFAM" id="SSF54826">
    <property type="entry name" value="Enolase N-terminal domain-like"/>
    <property type="match status" value="1"/>
</dbReference>
<dbReference type="InterPro" id="IPR029017">
    <property type="entry name" value="Enolase-like_N"/>
</dbReference>
<dbReference type="InterPro" id="IPR034593">
    <property type="entry name" value="DgoD-like"/>
</dbReference>
<dbReference type="Proteomes" id="UP000255163">
    <property type="component" value="Unassembled WGS sequence"/>
</dbReference>
<dbReference type="Pfam" id="PF02746">
    <property type="entry name" value="MR_MLE_N"/>
    <property type="match status" value="1"/>
</dbReference>
<evidence type="ECO:0000256" key="1">
    <source>
        <dbReference type="ARBA" id="ARBA00023239"/>
    </source>
</evidence>
<feature type="domain" description="Mandelate racemase/muconate lactonizing enzyme N-terminal" evidence="2">
    <location>
        <begin position="14"/>
        <end position="73"/>
    </location>
</feature>
<evidence type="ECO:0000313" key="4">
    <source>
        <dbReference type="Proteomes" id="UP000255163"/>
    </source>
</evidence>
<dbReference type="EMBL" id="UFYI01000007">
    <property type="protein sequence ID" value="STD24419.1"/>
    <property type="molecule type" value="Genomic_DNA"/>
</dbReference>
<sequence length="78" mass="8997">MKITKLTTYRLPPRWMFLKIETDEGVVGWGEPVIEGRARTVEAAVHELGEYLIGQDPARINDLWQVMYRAGFYRGGRS</sequence>
<dbReference type="EC" id="4.2.1.6" evidence="3"/>
<name>A0A376FHC7_ENTAS</name>
<dbReference type="InterPro" id="IPR013341">
    <property type="entry name" value="Mandelate_racemase_N_dom"/>
</dbReference>
<protein>
    <submittedName>
        <fullName evidence="3">Galactonate dehydratase</fullName>
        <ecNumber evidence="3">4.2.1.6</ecNumber>
    </submittedName>
</protein>
<dbReference type="AlphaFoldDB" id="A0A376FHC7"/>
<gene>
    <name evidence="3" type="primary">dgoD_1</name>
    <name evidence="3" type="ORF">NCTC12123_04404</name>
</gene>
<dbReference type="Gene3D" id="3.30.390.10">
    <property type="entry name" value="Enolase-like, N-terminal domain"/>
    <property type="match status" value="1"/>
</dbReference>
<proteinExistence type="predicted"/>
<reference evidence="3 4" key="1">
    <citation type="submission" date="2018-06" db="EMBL/GenBank/DDBJ databases">
        <authorList>
            <consortium name="Pathogen Informatics"/>
            <person name="Doyle S."/>
        </authorList>
    </citation>
    <scope>NUCLEOTIDE SEQUENCE [LARGE SCALE GENOMIC DNA]</scope>
    <source>
        <strain evidence="3 4">NCTC12123</strain>
    </source>
</reference>